<feature type="compositionally biased region" description="Basic and acidic residues" evidence="1">
    <location>
        <begin position="1"/>
        <end position="12"/>
    </location>
</feature>
<dbReference type="AlphaFoldDB" id="A0A388LZ39"/>
<dbReference type="EMBL" id="BFEA01000620">
    <property type="protein sequence ID" value="GBG87566.1"/>
    <property type="molecule type" value="Genomic_DNA"/>
</dbReference>
<protein>
    <submittedName>
        <fullName evidence="2">Uncharacterized protein</fullName>
    </submittedName>
</protein>
<proteinExistence type="predicted"/>
<feature type="compositionally biased region" description="Basic and acidic residues" evidence="1">
    <location>
        <begin position="90"/>
        <end position="102"/>
    </location>
</feature>
<feature type="compositionally biased region" description="Low complexity" evidence="1">
    <location>
        <begin position="140"/>
        <end position="149"/>
    </location>
</feature>
<comment type="caution">
    <text evidence="2">The sequence shown here is derived from an EMBL/GenBank/DDBJ whole genome shotgun (WGS) entry which is preliminary data.</text>
</comment>
<dbReference type="Proteomes" id="UP000265515">
    <property type="component" value="Unassembled WGS sequence"/>
</dbReference>
<feature type="compositionally biased region" description="Gly residues" evidence="1">
    <location>
        <begin position="27"/>
        <end position="40"/>
    </location>
</feature>
<feature type="compositionally biased region" description="Basic and acidic residues" evidence="1">
    <location>
        <begin position="45"/>
        <end position="83"/>
    </location>
</feature>
<evidence type="ECO:0000313" key="2">
    <source>
        <dbReference type="EMBL" id="GBG87566.1"/>
    </source>
</evidence>
<sequence length="224" mass="23510">MEGSRDRGREVGIDVGVSVEGGRGREVGGGGQSRDVGGGRSQLLKSRDRGSRGRGREVTEVAIGEGKRGGDRGRKGWDPDREVAIGGGERGGDRGREGRDPGTEVAIGGSMKRRDRRREGRDPGREVVIGGSIRRDGEMGSEMRGSGEQEVGGGRWGEEGRGREVAIGMVVGMGRELREVMGGGSVEGGKLGWERGSGNGVRWKEVGAVKSGEGGRLTEISGEK</sequence>
<keyword evidence="3" id="KW-1185">Reference proteome</keyword>
<accession>A0A388LZ39</accession>
<dbReference type="Gramene" id="GBG87566">
    <property type="protein sequence ID" value="GBG87566"/>
    <property type="gene ID" value="CBR_g45624"/>
</dbReference>
<gene>
    <name evidence="2" type="ORF">CBR_g45624</name>
</gene>
<name>A0A388LZ39_CHABU</name>
<evidence type="ECO:0000313" key="3">
    <source>
        <dbReference type="Proteomes" id="UP000265515"/>
    </source>
</evidence>
<feature type="region of interest" description="Disordered" evidence="1">
    <location>
        <begin position="1"/>
        <end position="159"/>
    </location>
</feature>
<reference evidence="2 3" key="1">
    <citation type="journal article" date="2018" name="Cell">
        <title>The Chara Genome: Secondary Complexity and Implications for Plant Terrestrialization.</title>
        <authorList>
            <person name="Nishiyama T."/>
            <person name="Sakayama H."/>
            <person name="Vries J.D."/>
            <person name="Buschmann H."/>
            <person name="Saint-Marcoux D."/>
            <person name="Ullrich K.K."/>
            <person name="Haas F.B."/>
            <person name="Vanderstraeten L."/>
            <person name="Becker D."/>
            <person name="Lang D."/>
            <person name="Vosolsobe S."/>
            <person name="Rombauts S."/>
            <person name="Wilhelmsson P.K.I."/>
            <person name="Janitza P."/>
            <person name="Kern R."/>
            <person name="Heyl A."/>
            <person name="Rumpler F."/>
            <person name="Villalobos L.I.A.C."/>
            <person name="Clay J.M."/>
            <person name="Skokan R."/>
            <person name="Toyoda A."/>
            <person name="Suzuki Y."/>
            <person name="Kagoshima H."/>
            <person name="Schijlen E."/>
            <person name="Tajeshwar N."/>
            <person name="Catarino B."/>
            <person name="Hetherington A.J."/>
            <person name="Saltykova A."/>
            <person name="Bonnot C."/>
            <person name="Breuninger H."/>
            <person name="Symeonidi A."/>
            <person name="Radhakrishnan G.V."/>
            <person name="Van Nieuwerburgh F."/>
            <person name="Deforce D."/>
            <person name="Chang C."/>
            <person name="Karol K.G."/>
            <person name="Hedrich R."/>
            <person name="Ulvskov P."/>
            <person name="Glockner G."/>
            <person name="Delwiche C.F."/>
            <person name="Petrasek J."/>
            <person name="Van de Peer Y."/>
            <person name="Friml J."/>
            <person name="Beilby M."/>
            <person name="Dolan L."/>
            <person name="Kohara Y."/>
            <person name="Sugano S."/>
            <person name="Fujiyama A."/>
            <person name="Delaux P.-M."/>
            <person name="Quint M."/>
            <person name="TheiBen G."/>
            <person name="Hagemann M."/>
            <person name="Harholt J."/>
            <person name="Dunand C."/>
            <person name="Zachgo S."/>
            <person name="Langdale J."/>
            <person name="Maumus F."/>
            <person name="Straeten D.V.D."/>
            <person name="Gould S.B."/>
            <person name="Rensing S.A."/>
        </authorList>
    </citation>
    <scope>NUCLEOTIDE SEQUENCE [LARGE SCALE GENOMIC DNA]</scope>
    <source>
        <strain evidence="2 3">S276</strain>
    </source>
</reference>
<organism evidence="2 3">
    <name type="scientific">Chara braunii</name>
    <name type="common">Braun's stonewort</name>
    <dbReference type="NCBI Taxonomy" id="69332"/>
    <lineage>
        <taxon>Eukaryota</taxon>
        <taxon>Viridiplantae</taxon>
        <taxon>Streptophyta</taxon>
        <taxon>Charophyceae</taxon>
        <taxon>Charales</taxon>
        <taxon>Characeae</taxon>
        <taxon>Chara</taxon>
    </lineage>
</organism>
<evidence type="ECO:0000256" key="1">
    <source>
        <dbReference type="SAM" id="MobiDB-lite"/>
    </source>
</evidence>